<dbReference type="PANTHER" id="PTHR34203">
    <property type="entry name" value="METHYLTRANSFERASE, FKBM FAMILY PROTEIN"/>
    <property type="match status" value="1"/>
</dbReference>
<sequence length="179" mass="20324">MLPKVIAIEPFSQCIQLLEETCRVNQFSWVYPCRGAASNQGGNVYLSLYQASELNEVVTDAAQLKSDNYEPVPCFTLDSLIDTYQLERVDLLKIDAEGHEVPVLEGSQLLIERFAPIILYENIAANQGSNLAVARWLEGKGYRLYRYRPYLQELLEIESEADLQGILNVIALPERELRD</sequence>
<evidence type="ECO:0000313" key="2">
    <source>
        <dbReference type="EMBL" id="BBH42251.1"/>
    </source>
</evidence>
<dbReference type="PANTHER" id="PTHR34203:SF15">
    <property type="entry name" value="SLL1173 PROTEIN"/>
    <property type="match status" value="1"/>
</dbReference>
<accession>A0A3G9JVE7</accession>
<protein>
    <recommendedName>
        <fullName evidence="1">Methyltransferase FkbM domain-containing protein</fullName>
    </recommendedName>
</protein>
<dbReference type="Pfam" id="PF05050">
    <property type="entry name" value="Methyltransf_21"/>
    <property type="match status" value="1"/>
</dbReference>
<evidence type="ECO:0000313" key="3">
    <source>
        <dbReference type="Proteomes" id="UP000278152"/>
    </source>
</evidence>
<proteinExistence type="predicted"/>
<dbReference type="InterPro" id="IPR029063">
    <property type="entry name" value="SAM-dependent_MTases_sf"/>
</dbReference>
<feature type="domain" description="Methyltransferase FkbM" evidence="1">
    <location>
        <begin position="3"/>
        <end position="144"/>
    </location>
</feature>
<dbReference type="EMBL" id="AP019314">
    <property type="protein sequence ID" value="BBH42251.1"/>
    <property type="molecule type" value="Genomic_DNA"/>
</dbReference>
<dbReference type="InterPro" id="IPR006342">
    <property type="entry name" value="FkbM_mtfrase"/>
</dbReference>
<evidence type="ECO:0000259" key="1">
    <source>
        <dbReference type="Pfam" id="PF05050"/>
    </source>
</evidence>
<dbReference type="NCBIfam" id="TIGR01444">
    <property type="entry name" value="fkbM_fam"/>
    <property type="match status" value="1"/>
</dbReference>
<organism evidence="2 3">
    <name type="scientific">Microcystis viridis NIES-102</name>
    <dbReference type="NCBI Taxonomy" id="213615"/>
    <lineage>
        <taxon>Bacteria</taxon>
        <taxon>Bacillati</taxon>
        <taxon>Cyanobacteriota</taxon>
        <taxon>Cyanophyceae</taxon>
        <taxon>Oscillatoriophycideae</taxon>
        <taxon>Chroococcales</taxon>
        <taxon>Microcystaceae</taxon>
        <taxon>Microcystis</taxon>
    </lineage>
</organism>
<dbReference type="KEGG" id="mvz:myaer102_48950"/>
<dbReference type="AlphaFoldDB" id="A0A3G9JVE7"/>
<dbReference type="Proteomes" id="UP000278152">
    <property type="component" value="Chromosome"/>
</dbReference>
<name>A0A3G9JVE7_MICVR</name>
<dbReference type="Gene3D" id="3.40.50.150">
    <property type="entry name" value="Vaccinia Virus protein VP39"/>
    <property type="match status" value="1"/>
</dbReference>
<reference evidence="2 3" key="1">
    <citation type="submission" date="2018-11" db="EMBL/GenBank/DDBJ databases">
        <title>Complete genome sequence of Microcystis aeruginosa NIES-102.</title>
        <authorList>
            <person name="Yamaguchi H."/>
            <person name="Suzuki S."/>
            <person name="Kawachi M."/>
        </authorList>
    </citation>
    <scope>NUCLEOTIDE SEQUENCE [LARGE SCALE GENOMIC DNA]</scope>
    <source>
        <strain evidence="2 3">NIES-102</strain>
    </source>
</reference>
<dbReference type="InterPro" id="IPR052514">
    <property type="entry name" value="SAM-dependent_MTase"/>
</dbReference>
<dbReference type="SUPFAM" id="SSF53335">
    <property type="entry name" value="S-adenosyl-L-methionine-dependent methyltransferases"/>
    <property type="match status" value="1"/>
</dbReference>
<gene>
    <name evidence="2" type="ORF">myaer102_48950</name>
</gene>